<dbReference type="EMBL" id="MSFN02000003">
    <property type="protein sequence ID" value="PTU21378.1"/>
    <property type="molecule type" value="Genomic_DNA"/>
</dbReference>
<evidence type="ECO:0000313" key="2">
    <source>
        <dbReference type="Proteomes" id="UP000244073"/>
    </source>
</evidence>
<dbReference type="RefSeq" id="XP_040752770.1">
    <property type="nucleotide sequence ID" value="XM_040899822.1"/>
</dbReference>
<proteinExistence type="predicted"/>
<dbReference type="GeneID" id="63816704"/>
<accession>A0A2T5LYL4</accession>
<gene>
    <name evidence="1" type="ORF">P175DRAFT_0530874</name>
</gene>
<dbReference type="VEuPathDB" id="FungiDB:P175DRAFT_0530874"/>
<evidence type="ECO:0000313" key="1">
    <source>
        <dbReference type="EMBL" id="PTU21378.1"/>
    </source>
</evidence>
<organism evidence="1 2">
    <name type="scientific">Aspergillus ochraceoroseus IBT 24754</name>
    <dbReference type="NCBI Taxonomy" id="1392256"/>
    <lineage>
        <taxon>Eukaryota</taxon>
        <taxon>Fungi</taxon>
        <taxon>Dikarya</taxon>
        <taxon>Ascomycota</taxon>
        <taxon>Pezizomycotina</taxon>
        <taxon>Eurotiomycetes</taxon>
        <taxon>Eurotiomycetidae</taxon>
        <taxon>Eurotiales</taxon>
        <taxon>Aspergillaceae</taxon>
        <taxon>Aspergillus</taxon>
        <taxon>Aspergillus subgen. Nidulantes</taxon>
    </lineage>
</organism>
<reference evidence="1 2" key="1">
    <citation type="journal article" date="2018" name="Proc. Natl. Acad. Sci. U.S.A.">
        <title>Linking secondary metabolites to gene clusters through genome sequencing of six diverse Aspergillus species.</title>
        <authorList>
            <person name="Kaerboelling I."/>
            <person name="Vesth T.C."/>
            <person name="Frisvad J.C."/>
            <person name="Nybo J.L."/>
            <person name="Theobald S."/>
            <person name="Kuo A."/>
            <person name="Bowyer P."/>
            <person name="Matsuda Y."/>
            <person name="Mondo S."/>
            <person name="Lyhne E.K."/>
            <person name="Kogle M.E."/>
            <person name="Clum A."/>
            <person name="Lipzen A."/>
            <person name="Salamov A."/>
            <person name="Ngan C.Y."/>
            <person name="Daum C."/>
            <person name="Chiniquy J."/>
            <person name="Barry K."/>
            <person name="LaButti K."/>
            <person name="Haridas S."/>
            <person name="Simmons B.A."/>
            <person name="Magnuson J.K."/>
            <person name="Mortensen U.H."/>
            <person name="Larsen T.O."/>
            <person name="Grigoriev I.V."/>
            <person name="Baker S.E."/>
            <person name="Andersen M.R."/>
        </authorList>
    </citation>
    <scope>NUCLEOTIDE SEQUENCE [LARGE SCALE GENOMIC DNA]</scope>
    <source>
        <strain evidence="1 2">IBT 24754</strain>
    </source>
</reference>
<dbReference type="AlphaFoldDB" id="A0A2T5LYL4"/>
<comment type="caution">
    <text evidence="1">The sequence shown here is derived from an EMBL/GenBank/DDBJ whole genome shotgun (WGS) entry which is preliminary data.</text>
</comment>
<name>A0A2T5LYL4_9EURO</name>
<dbReference type="Proteomes" id="UP000244073">
    <property type="component" value="Unassembled WGS sequence"/>
</dbReference>
<sequence>MAAADLLRCFRVAENFPVTFLNSQDSETVPLSPGLNSGGWGGFNADLGKKRGPKGAKICTSIISRRRSTPETESCGDRQNNRLGEKTGFERLALEVGAVPGLQEYYSVPPVRYEAEAGTMWDALEENKGSSIRLDWTEHIDSPGAYGSPSPSLNQANLLLPEGKSLLSNGVTTILSFAVGSGESHRLIRNLPSINSKKLSE</sequence>
<protein>
    <submittedName>
        <fullName evidence="1">Uncharacterized protein</fullName>
    </submittedName>
</protein>